<dbReference type="AlphaFoldDB" id="A0A9R0IBG7"/>
<dbReference type="PANTHER" id="PTHR31286">
    <property type="entry name" value="GLYCINE-RICH CELL WALL STRUCTURAL PROTEIN 1.8-LIKE"/>
    <property type="match status" value="1"/>
</dbReference>
<gene>
    <name evidence="4" type="primary">LOC110784904</name>
</gene>
<evidence type="ECO:0000313" key="4">
    <source>
        <dbReference type="RefSeq" id="XP_021845044.2"/>
    </source>
</evidence>
<reference evidence="3" key="1">
    <citation type="journal article" date="2021" name="Nat. Commun.">
        <title>Genomic analyses provide insights into spinach domestication and the genetic basis of agronomic traits.</title>
        <authorList>
            <person name="Cai X."/>
            <person name="Sun X."/>
            <person name="Xu C."/>
            <person name="Sun H."/>
            <person name="Wang X."/>
            <person name="Ge C."/>
            <person name="Zhang Z."/>
            <person name="Wang Q."/>
            <person name="Fei Z."/>
            <person name="Jiao C."/>
            <person name="Wang Q."/>
        </authorList>
    </citation>
    <scope>NUCLEOTIDE SEQUENCE [LARGE SCALE GENOMIC DNA]</scope>
    <source>
        <strain evidence="3">cv. Varoflay</strain>
    </source>
</reference>
<dbReference type="InterPro" id="IPR040256">
    <property type="entry name" value="At4g02000-like"/>
</dbReference>
<dbReference type="InterPro" id="IPR025558">
    <property type="entry name" value="DUF4283"/>
</dbReference>
<feature type="domain" description="DUF4283" evidence="2">
    <location>
        <begin position="84"/>
        <end position="165"/>
    </location>
</feature>
<dbReference type="KEGG" id="soe:110784904"/>
<name>A0A9R0IBG7_SPIOL</name>
<dbReference type="GeneID" id="110784904"/>
<feature type="region of interest" description="Disordered" evidence="1">
    <location>
        <begin position="23"/>
        <end position="62"/>
    </location>
</feature>
<feature type="compositionally biased region" description="Basic and acidic residues" evidence="1">
    <location>
        <begin position="36"/>
        <end position="46"/>
    </location>
</feature>
<evidence type="ECO:0000313" key="3">
    <source>
        <dbReference type="Proteomes" id="UP000813463"/>
    </source>
</evidence>
<dbReference type="Pfam" id="PF14111">
    <property type="entry name" value="DUF4283"/>
    <property type="match status" value="1"/>
</dbReference>
<evidence type="ECO:0000256" key="1">
    <source>
        <dbReference type="SAM" id="MobiDB-lite"/>
    </source>
</evidence>
<proteinExistence type="predicted"/>
<protein>
    <recommendedName>
        <fullName evidence="2">DUF4283 domain-containing protein</fullName>
    </recommendedName>
</protein>
<dbReference type="Proteomes" id="UP000813463">
    <property type="component" value="Chromosome 6"/>
</dbReference>
<dbReference type="PANTHER" id="PTHR31286:SF99">
    <property type="entry name" value="DUF4283 DOMAIN-CONTAINING PROTEIN"/>
    <property type="match status" value="1"/>
</dbReference>
<organism evidence="3 4">
    <name type="scientific">Spinacia oleracea</name>
    <name type="common">Spinach</name>
    <dbReference type="NCBI Taxonomy" id="3562"/>
    <lineage>
        <taxon>Eukaryota</taxon>
        <taxon>Viridiplantae</taxon>
        <taxon>Streptophyta</taxon>
        <taxon>Embryophyta</taxon>
        <taxon>Tracheophyta</taxon>
        <taxon>Spermatophyta</taxon>
        <taxon>Magnoliopsida</taxon>
        <taxon>eudicotyledons</taxon>
        <taxon>Gunneridae</taxon>
        <taxon>Pentapetalae</taxon>
        <taxon>Caryophyllales</taxon>
        <taxon>Chenopodiaceae</taxon>
        <taxon>Chenopodioideae</taxon>
        <taxon>Anserineae</taxon>
        <taxon>Spinacia</taxon>
    </lineage>
</organism>
<accession>A0A9R0IBG7</accession>
<dbReference type="RefSeq" id="XP_021845044.2">
    <property type="nucleotide sequence ID" value="XM_021989352.2"/>
</dbReference>
<reference evidence="4" key="2">
    <citation type="submission" date="2025-08" db="UniProtKB">
        <authorList>
            <consortium name="RefSeq"/>
        </authorList>
    </citation>
    <scope>IDENTIFICATION</scope>
    <source>
        <tissue evidence="4">Leaf</tissue>
    </source>
</reference>
<evidence type="ECO:0000259" key="2">
    <source>
        <dbReference type="Pfam" id="PF14111"/>
    </source>
</evidence>
<sequence>MTELMETDSDATELAQIEGEKRHANSYSNVARGRGSHLESEMRLIDDEGEASDDDKDIDGEAGDESCPVILLTKEEKRRLRRPWKYSLIIKLFDKRLSYAVLIRRLRLMWSLKGEIALTDVGCAFYVVRFSSMEDYDFVMTQGPWMIGDSYLTIRKWIPNFVPDEEPIRTLTAWVRIPNLSVEYFDKAFLHRIGEKIGKVVRIDKNTESMDRGQYIRFCIEVDLSKPLLSKFRLNGRVWIIQYERASSNMLQVWSLRT</sequence>
<feature type="compositionally biased region" description="Acidic residues" evidence="1">
    <location>
        <begin position="47"/>
        <end position="62"/>
    </location>
</feature>
<keyword evidence="3" id="KW-1185">Reference proteome</keyword>